<feature type="domain" description="NusG-like N-terminal" evidence="4">
    <location>
        <begin position="7"/>
        <end position="106"/>
    </location>
</feature>
<dbReference type="InterPro" id="IPR008991">
    <property type="entry name" value="Translation_prot_SH3-like_sf"/>
</dbReference>
<dbReference type="GO" id="GO:0006354">
    <property type="term" value="P:DNA-templated transcription elongation"/>
    <property type="evidence" value="ECO:0007669"/>
    <property type="project" value="InterPro"/>
</dbReference>
<keyword evidence="2" id="KW-0805">Transcription regulation</keyword>
<feature type="domain" description="KOW" evidence="5">
    <location>
        <begin position="117"/>
        <end position="144"/>
    </location>
</feature>
<dbReference type="InterPro" id="IPR006645">
    <property type="entry name" value="NGN-like_dom"/>
</dbReference>
<sequence>MTIEKLTYSWYVLHTKSRFENVVHEGLFKKSIEVFLPKIQVRSKRRDRKAMIRVPLFPGYLFVKTDLSPNEHIEIVKTAGAVRLIGSKDGPVPVPLDTVESLQIMVQTDHSVSTGTRFRKGNKVLVVSGPFAGVTGTFVRYKGTCRVVVIIEALGQYAGVEVDEEDVEILPEFLA</sequence>
<keyword evidence="3" id="KW-0804">Transcription</keyword>
<dbReference type="SUPFAM" id="SSF82679">
    <property type="entry name" value="N-utilization substance G protein NusG, N-terminal domain"/>
    <property type="match status" value="1"/>
</dbReference>
<dbReference type="PANTHER" id="PTHR30265">
    <property type="entry name" value="RHO-INTERACTING TRANSCRIPTION TERMINATION FACTOR NUSG"/>
    <property type="match status" value="1"/>
</dbReference>
<evidence type="ECO:0000256" key="1">
    <source>
        <dbReference type="ARBA" id="ARBA00022814"/>
    </source>
</evidence>
<dbReference type="GO" id="GO:0031564">
    <property type="term" value="P:transcription antitermination"/>
    <property type="evidence" value="ECO:0007669"/>
    <property type="project" value="UniProtKB-KW"/>
</dbReference>
<proteinExistence type="predicted"/>
<dbReference type="Gene3D" id="3.30.70.940">
    <property type="entry name" value="NusG, N-terminal domain"/>
    <property type="match status" value="1"/>
</dbReference>
<name>A0A8J6TW10_9BACT</name>
<evidence type="ECO:0000259" key="5">
    <source>
        <dbReference type="SMART" id="SM00739"/>
    </source>
</evidence>
<dbReference type="NCBIfam" id="NF033644">
    <property type="entry name" value="antiterm_UpxY"/>
    <property type="match status" value="1"/>
</dbReference>
<reference evidence="6 7" key="1">
    <citation type="submission" date="2020-08" db="EMBL/GenBank/DDBJ databases">
        <title>Bridging the membrane lipid divide: bacteria of the FCB group superphylum have the potential to synthesize archaeal ether lipids.</title>
        <authorList>
            <person name="Villanueva L."/>
            <person name="Von Meijenfeldt F.A.B."/>
            <person name="Westbye A.B."/>
            <person name="Yadav S."/>
            <person name="Hopmans E.C."/>
            <person name="Dutilh B.E."/>
            <person name="Sinninghe Damste J.S."/>
        </authorList>
    </citation>
    <scope>NUCLEOTIDE SEQUENCE [LARGE SCALE GENOMIC DNA]</scope>
    <source>
        <strain evidence="6">NIOZ-UU17</strain>
    </source>
</reference>
<evidence type="ECO:0000256" key="3">
    <source>
        <dbReference type="ARBA" id="ARBA00023163"/>
    </source>
</evidence>
<evidence type="ECO:0000313" key="7">
    <source>
        <dbReference type="Proteomes" id="UP000605201"/>
    </source>
</evidence>
<dbReference type="SUPFAM" id="SSF50104">
    <property type="entry name" value="Translation proteins SH3-like domain"/>
    <property type="match status" value="1"/>
</dbReference>
<protein>
    <submittedName>
        <fullName evidence="6">UpxY family transcription antiterminator</fullName>
    </submittedName>
</protein>
<dbReference type="InterPro" id="IPR005824">
    <property type="entry name" value="KOW"/>
</dbReference>
<evidence type="ECO:0000313" key="6">
    <source>
        <dbReference type="EMBL" id="MBC8433702.1"/>
    </source>
</evidence>
<dbReference type="InterPro" id="IPR043425">
    <property type="entry name" value="NusG-like"/>
</dbReference>
<organism evidence="6 7">
    <name type="scientific">Candidatus Desulfatibia vada</name>
    <dbReference type="NCBI Taxonomy" id="2841696"/>
    <lineage>
        <taxon>Bacteria</taxon>
        <taxon>Pseudomonadati</taxon>
        <taxon>Thermodesulfobacteriota</taxon>
        <taxon>Desulfobacteria</taxon>
        <taxon>Desulfobacterales</taxon>
        <taxon>Desulfobacterales incertae sedis</taxon>
        <taxon>Candidatus Desulfatibia</taxon>
    </lineage>
</organism>
<dbReference type="InterPro" id="IPR036735">
    <property type="entry name" value="NGN_dom_sf"/>
</dbReference>
<dbReference type="SMART" id="SM00739">
    <property type="entry name" value="KOW"/>
    <property type="match status" value="1"/>
</dbReference>
<evidence type="ECO:0000259" key="4">
    <source>
        <dbReference type="SMART" id="SM00738"/>
    </source>
</evidence>
<gene>
    <name evidence="6" type="ORF">H8D96_17470</name>
</gene>
<dbReference type="Pfam" id="PF02357">
    <property type="entry name" value="NusG"/>
    <property type="match status" value="1"/>
</dbReference>
<dbReference type="EMBL" id="JACNIG010000323">
    <property type="protein sequence ID" value="MBC8433702.1"/>
    <property type="molecule type" value="Genomic_DNA"/>
</dbReference>
<dbReference type="SMART" id="SM00738">
    <property type="entry name" value="NGN"/>
    <property type="match status" value="1"/>
</dbReference>
<keyword evidence="1" id="KW-0889">Transcription antitermination</keyword>
<dbReference type="PANTHER" id="PTHR30265:SF4">
    <property type="entry name" value="KOW MOTIF FAMILY PROTEIN, EXPRESSED"/>
    <property type="match status" value="1"/>
</dbReference>
<dbReference type="Proteomes" id="UP000605201">
    <property type="component" value="Unassembled WGS sequence"/>
</dbReference>
<dbReference type="CDD" id="cd09893">
    <property type="entry name" value="NGN_SP_TaA"/>
    <property type="match status" value="1"/>
</dbReference>
<comment type="caution">
    <text evidence="6">The sequence shown here is derived from an EMBL/GenBank/DDBJ whole genome shotgun (WGS) entry which is preliminary data.</text>
</comment>
<dbReference type="AlphaFoldDB" id="A0A8J6TW10"/>
<accession>A0A8J6TW10</accession>
<evidence type="ECO:0000256" key="2">
    <source>
        <dbReference type="ARBA" id="ARBA00023015"/>
    </source>
</evidence>